<dbReference type="RefSeq" id="WP_248845140.1">
    <property type="nucleotide sequence ID" value="NZ_LIPY01000068.1"/>
</dbReference>
<keyword evidence="5" id="KW-1185">Reference proteome</keyword>
<dbReference type="PANTHER" id="PTHR30055">
    <property type="entry name" value="HTH-TYPE TRANSCRIPTIONAL REGULATOR RUTR"/>
    <property type="match status" value="1"/>
</dbReference>
<dbReference type="PROSITE" id="PS01081">
    <property type="entry name" value="HTH_TETR_1"/>
    <property type="match status" value="1"/>
</dbReference>
<dbReference type="PROSITE" id="PS50977">
    <property type="entry name" value="HTH_TETR_2"/>
    <property type="match status" value="1"/>
</dbReference>
<feature type="domain" description="HTH tetR-type" evidence="3">
    <location>
        <begin position="28"/>
        <end position="88"/>
    </location>
</feature>
<dbReference type="Proteomes" id="UP000070252">
    <property type="component" value="Unassembled WGS sequence"/>
</dbReference>
<dbReference type="InterPro" id="IPR023772">
    <property type="entry name" value="DNA-bd_HTH_TetR-type_CS"/>
</dbReference>
<dbReference type="InterPro" id="IPR009057">
    <property type="entry name" value="Homeodomain-like_sf"/>
</dbReference>
<keyword evidence="1 2" id="KW-0238">DNA-binding</keyword>
<evidence type="ECO:0000256" key="1">
    <source>
        <dbReference type="ARBA" id="ARBA00023125"/>
    </source>
</evidence>
<proteinExistence type="predicted"/>
<evidence type="ECO:0000313" key="4">
    <source>
        <dbReference type="EMBL" id="KWX80789.1"/>
    </source>
</evidence>
<organism evidence="4 5">
    <name type="scientific">Paenibacillus jilunlii</name>
    <dbReference type="NCBI Taxonomy" id="682956"/>
    <lineage>
        <taxon>Bacteria</taxon>
        <taxon>Bacillati</taxon>
        <taxon>Bacillota</taxon>
        <taxon>Bacilli</taxon>
        <taxon>Bacillales</taxon>
        <taxon>Paenibacillaceae</taxon>
        <taxon>Paenibacillus</taxon>
    </lineage>
</organism>
<sequence length="226" mass="25983">MWIRDRINILFKERRIYLARPVNEEKRQERRKRILKEAVVLFAESGYSNTTTAIIAKSVGVTPGTIFQYFPSKEALFYAAVLEPLADIQVKSLACLQQEGTPGVLIKNMVKEQFDHIYFYTNELRLAQSVLGQRIRFPELTEKVLESIKVMTDKIESVYAKGQSMGEFNKSFSPAMISRAYISFLNGVALTLGEEIIHHPEWENLKGHAFYLFAPIQSKEKLEESK</sequence>
<name>A0ABR5T1U2_9BACL</name>
<dbReference type="InterPro" id="IPR050109">
    <property type="entry name" value="HTH-type_TetR-like_transc_reg"/>
</dbReference>
<dbReference type="PANTHER" id="PTHR30055:SF226">
    <property type="entry name" value="HTH-TYPE TRANSCRIPTIONAL REGULATOR PKSA"/>
    <property type="match status" value="1"/>
</dbReference>
<comment type="caution">
    <text evidence="4">The sequence shown here is derived from an EMBL/GenBank/DDBJ whole genome shotgun (WGS) entry which is preliminary data.</text>
</comment>
<evidence type="ECO:0000259" key="3">
    <source>
        <dbReference type="PROSITE" id="PS50977"/>
    </source>
</evidence>
<accession>A0ABR5T1U2</accession>
<feature type="DNA-binding region" description="H-T-H motif" evidence="2">
    <location>
        <begin position="51"/>
        <end position="70"/>
    </location>
</feature>
<protein>
    <submittedName>
        <fullName evidence="4">TetR family transcriptional regulator</fullName>
    </submittedName>
</protein>
<dbReference type="Gene3D" id="1.10.10.60">
    <property type="entry name" value="Homeodomain-like"/>
    <property type="match status" value="1"/>
</dbReference>
<gene>
    <name evidence="4" type="ORF">AML91_00350</name>
</gene>
<dbReference type="Pfam" id="PF00440">
    <property type="entry name" value="TetR_N"/>
    <property type="match status" value="1"/>
</dbReference>
<dbReference type="PRINTS" id="PR00455">
    <property type="entry name" value="HTHTETR"/>
</dbReference>
<dbReference type="Gene3D" id="1.10.357.10">
    <property type="entry name" value="Tetracycline Repressor, domain 2"/>
    <property type="match status" value="1"/>
</dbReference>
<reference evidence="4 5" key="1">
    <citation type="submission" date="2015-08" db="EMBL/GenBank/DDBJ databases">
        <title>Genome of Paenibacillus jilunlii.</title>
        <authorList>
            <person name="Sant'Anna F.H."/>
            <person name="Ambrosini A."/>
            <person name="Souza R."/>
            <person name="Bach E."/>
            <person name="Fernandes G."/>
            <person name="Balsanelli E."/>
            <person name="Baura V.A."/>
            <person name="Pedrosa F.O."/>
            <person name="Souza E.M."/>
            <person name="Passaglia L."/>
        </authorList>
    </citation>
    <scope>NUCLEOTIDE SEQUENCE [LARGE SCALE GENOMIC DNA]</scope>
    <source>
        <strain evidence="4 5">DSM 23019</strain>
    </source>
</reference>
<dbReference type="EMBL" id="LIPY01000068">
    <property type="protein sequence ID" value="KWX80789.1"/>
    <property type="molecule type" value="Genomic_DNA"/>
</dbReference>
<evidence type="ECO:0000256" key="2">
    <source>
        <dbReference type="PROSITE-ProRule" id="PRU00335"/>
    </source>
</evidence>
<evidence type="ECO:0000313" key="5">
    <source>
        <dbReference type="Proteomes" id="UP000070252"/>
    </source>
</evidence>
<dbReference type="InterPro" id="IPR001647">
    <property type="entry name" value="HTH_TetR"/>
</dbReference>
<dbReference type="SUPFAM" id="SSF46689">
    <property type="entry name" value="Homeodomain-like"/>
    <property type="match status" value="1"/>
</dbReference>
<dbReference type="InterPro" id="IPR036271">
    <property type="entry name" value="Tet_transcr_reg_TetR-rel_C_sf"/>
</dbReference>
<dbReference type="SUPFAM" id="SSF48498">
    <property type="entry name" value="Tetracyclin repressor-like, C-terminal domain"/>
    <property type="match status" value="1"/>
</dbReference>